<gene>
    <name evidence="1" type="ORF">EIZ48_26690</name>
</gene>
<dbReference type="GO" id="GO:0005524">
    <property type="term" value="F:ATP binding"/>
    <property type="evidence" value="ECO:0007669"/>
    <property type="project" value="UniProtKB-KW"/>
</dbReference>
<keyword evidence="1" id="KW-0067">ATP-binding</keyword>
<protein>
    <submittedName>
        <fullName evidence="1">ATP-binding protein</fullName>
    </submittedName>
</protein>
<evidence type="ECO:0000313" key="1">
    <source>
        <dbReference type="EMBL" id="NBI56098.1"/>
    </source>
</evidence>
<dbReference type="Gene3D" id="3.40.50.300">
    <property type="entry name" value="P-loop containing nucleotide triphosphate hydrolases"/>
    <property type="match status" value="1"/>
</dbReference>
<keyword evidence="1" id="KW-0547">Nucleotide-binding</keyword>
<dbReference type="RefSeq" id="WP_160658262.1">
    <property type="nucleotide sequence ID" value="NZ_RSEJ01000046.1"/>
</dbReference>
<keyword evidence="2" id="KW-1185">Reference proteome</keyword>
<proteinExistence type="predicted"/>
<dbReference type="Pfam" id="PF13671">
    <property type="entry name" value="AAA_33"/>
    <property type="match status" value="1"/>
</dbReference>
<dbReference type="EMBL" id="RSEJ01000046">
    <property type="protein sequence ID" value="NBI56098.1"/>
    <property type="molecule type" value="Genomic_DNA"/>
</dbReference>
<sequence>MTNGSVFLLTGKVACGKTTYARKKQSEENCLFLSLDEMVLNIFGDNPTREQIDSSDEGCCNYLQTLALKILQTGTNVYLDWGFWKQEERERVRQFFESKGHVVYLYYFDIPLDIRLSRNAKRNNSDDTNSFKIEDKDVALFDSFYETPTEDECDQIIRG</sequence>
<dbReference type="Proteomes" id="UP000738517">
    <property type="component" value="Unassembled WGS sequence"/>
</dbReference>
<accession>A0ABW9YQZ3</accession>
<dbReference type="SUPFAM" id="SSF52540">
    <property type="entry name" value="P-loop containing nucleoside triphosphate hydrolases"/>
    <property type="match status" value="1"/>
</dbReference>
<organism evidence="1 2">
    <name type="scientific">Photobacterium alginatilyticum</name>
    <dbReference type="NCBI Taxonomy" id="1775171"/>
    <lineage>
        <taxon>Bacteria</taxon>
        <taxon>Pseudomonadati</taxon>
        <taxon>Pseudomonadota</taxon>
        <taxon>Gammaproteobacteria</taxon>
        <taxon>Vibrionales</taxon>
        <taxon>Vibrionaceae</taxon>
        <taxon>Photobacterium</taxon>
    </lineage>
</organism>
<reference evidence="1 2" key="1">
    <citation type="journal article" date="2017" name="Int. J. Syst. Evol. Microbiol.">
        <title>Photobacterium alginatilyticum sp. nov., a marine bacterium isolated from bottom seawater.</title>
        <authorList>
            <person name="Wang X."/>
            <person name="Wang Y."/>
            <person name="Yang X."/>
            <person name="Sun H."/>
            <person name="Li B."/>
            <person name="Zhang X.H."/>
        </authorList>
    </citation>
    <scope>NUCLEOTIDE SEQUENCE [LARGE SCALE GENOMIC DNA]</scope>
    <source>
        <strain evidence="1 2">P03D4</strain>
    </source>
</reference>
<comment type="caution">
    <text evidence="1">The sequence shown here is derived from an EMBL/GenBank/DDBJ whole genome shotgun (WGS) entry which is preliminary data.</text>
</comment>
<dbReference type="InterPro" id="IPR027417">
    <property type="entry name" value="P-loop_NTPase"/>
</dbReference>
<evidence type="ECO:0000313" key="2">
    <source>
        <dbReference type="Proteomes" id="UP000738517"/>
    </source>
</evidence>
<name>A0ABW9YQZ3_9GAMM</name>